<evidence type="ECO:0000313" key="3">
    <source>
        <dbReference type="Proteomes" id="UP000054396"/>
    </source>
</evidence>
<gene>
    <name evidence="2" type="ORF">AVJ23_03025</name>
</gene>
<dbReference type="RefSeq" id="WP_058860647.1">
    <property type="nucleotide sequence ID" value="NZ_LPXO01000001.1"/>
</dbReference>
<comment type="caution">
    <text evidence="2">The sequence shown here is derived from an EMBL/GenBank/DDBJ whole genome shotgun (WGS) entry which is preliminary data.</text>
</comment>
<reference evidence="2 3" key="1">
    <citation type="submission" date="2015-12" db="EMBL/GenBank/DDBJ databases">
        <authorList>
            <person name="Shamseldin A."/>
            <person name="Moawad H."/>
            <person name="Abd El-Rahim W.M."/>
            <person name="Sadowsky M.J."/>
        </authorList>
    </citation>
    <scope>NUCLEOTIDE SEQUENCE [LARGE SCALE GENOMIC DNA]</scope>
    <source>
        <strain evidence="2 3">SJ5A-1</strain>
    </source>
</reference>
<dbReference type="InterPro" id="IPR009003">
    <property type="entry name" value="Peptidase_S1_PA"/>
</dbReference>
<dbReference type="InterPro" id="IPR043504">
    <property type="entry name" value="Peptidase_S1_PA_chymotrypsin"/>
</dbReference>
<evidence type="ECO:0000256" key="1">
    <source>
        <dbReference type="SAM" id="SignalP"/>
    </source>
</evidence>
<dbReference type="Proteomes" id="UP000054396">
    <property type="component" value="Unassembled WGS sequence"/>
</dbReference>
<dbReference type="EMBL" id="LPXO01000001">
    <property type="protein sequence ID" value="KUF12703.1"/>
    <property type="molecule type" value="Genomic_DNA"/>
</dbReference>
<evidence type="ECO:0008006" key="4">
    <source>
        <dbReference type="Google" id="ProtNLM"/>
    </source>
</evidence>
<keyword evidence="3" id="KW-1185">Reference proteome</keyword>
<feature type="chain" id="PRO_5006936554" description="Serine protease" evidence="1">
    <location>
        <begin position="21"/>
        <end position="750"/>
    </location>
</feature>
<evidence type="ECO:0000313" key="2">
    <source>
        <dbReference type="EMBL" id="KUF12703.1"/>
    </source>
</evidence>
<proteinExistence type="predicted"/>
<sequence length="750" mass="81213">MRRLALLFALLGLSAAPASAQGLASCDFGFEVDTQSSAFQAMVVDGEAKPGFWLSINRAPSDVREIARFVGRMQICLSTPDGKPREITRNGRRITLDSPFVSSCTVALLPGNRLLTNRHCFHDPDLERGGFEIVQEARVNFNYTDQDTTSAVRTYRVLPRALAEDAALDAMVLQVIGGDANADLGGHLPLRMMTRAEPFQELRMIHHPGGDPQQYSTGTCQVHRRQSEIPPEDSVFRHTCESTGGSSGALLFDARTLAVVALHNQGGLSRVGDSFNGGHKIGPIAAALGLGFESVEQAEPERDPAPDRAAAATAALGAALIPTDPQTRMEALARVAEDFDGTPAAATAKRLQTQLRDELAAEQARQSERAEAERTQAAQSALEAALNPLDPTALRAVRDRFAGTEAARRAEAELDRIDAAETLERRANDALSAALRIDDLTRRIAQLLVVAKDFPETRAGLRAQDAAARYAETLRQERADPSEALIALFRQGPEADLSQIPVVRVPIIENPGPQKDIQARLVTSKARSPVDTLYDHLRVHLQTMEVSGRDDALRAQLGGARNFRAVQVYHDTDGTRAALRGWVSGGELSMLVLVLPAEARPARLVRLAIPAGPRGLHPGDDPGYVVPDSNYVAQAPDGGLLIQLDTARRCSGTRRMGIIVSLAPGLNRLNWVSPIRTAGGNHFGFTEDSLFAVDGGSCENDYLYEIDMATGRVKTREVIPSAQDAGDFTAVDGKDLYLVLYNRFMQFRLP</sequence>
<dbReference type="PROSITE" id="PS51257">
    <property type="entry name" value="PROKAR_LIPOPROTEIN"/>
    <property type="match status" value="1"/>
</dbReference>
<dbReference type="Gene3D" id="2.40.10.10">
    <property type="entry name" value="Trypsin-like serine proteases"/>
    <property type="match status" value="2"/>
</dbReference>
<dbReference type="AlphaFoldDB" id="A0A0W7WQ32"/>
<name>A0A0W7WQ32_9RHOB</name>
<accession>A0A0W7WQ32</accession>
<feature type="signal peptide" evidence="1">
    <location>
        <begin position="1"/>
        <end position="20"/>
    </location>
</feature>
<keyword evidence="1" id="KW-0732">Signal</keyword>
<organism evidence="2 3">
    <name type="scientific">Pseudoponticoccus marisrubri</name>
    <dbReference type="NCBI Taxonomy" id="1685382"/>
    <lineage>
        <taxon>Bacteria</taxon>
        <taxon>Pseudomonadati</taxon>
        <taxon>Pseudomonadota</taxon>
        <taxon>Alphaproteobacteria</taxon>
        <taxon>Rhodobacterales</taxon>
        <taxon>Roseobacteraceae</taxon>
        <taxon>Pseudoponticoccus</taxon>
    </lineage>
</organism>
<dbReference type="Pfam" id="PF13365">
    <property type="entry name" value="Trypsin_2"/>
    <property type="match status" value="1"/>
</dbReference>
<dbReference type="OrthoDB" id="8235393at2"/>
<dbReference type="SUPFAM" id="SSF50494">
    <property type="entry name" value="Trypsin-like serine proteases"/>
    <property type="match status" value="1"/>
</dbReference>
<protein>
    <recommendedName>
        <fullName evidence="4">Serine protease</fullName>
    </recommendedName>
</protein>